<dbReference type="STRING" id="308745.A0A0F8WRF2"/>
<dbReference type="PANTHER" id="PTHR31595:SF27">
    <property type="entry name" value="WAX SYNTHASE DOMAIN-CONTAINING PROTEIN-RELATED"/>
    <property type="match status" value="1"/>
</dbReference>
<feature type="transmembrane region" description="Helical" evidence="7">
    <location>
        <begin position="139"/>
        <end position="161"/>
    </location>
</feature>
<dbReference type="GO" id="GO:0008374">
    <property type="term" value="F:O-acyltransferase activity"/>
    <property type="evidence" value="ECO:0007669"/>
    <property type="project" value="InterPro"/>
</dbReference>
<comment type="caution">
    <text evidence="9">The sequence shown here is derived from an EMBL/GenBank/DDBJ whole genome shotgun (WGS) entry which is preliminary data.</text>
</comment>
<dbReference type="InterPro" id="IPR044851">
    <property type="entry name" value="Wax_synthase"/>
</dbReference>
<dbReference type="GO" id="GO:0006629">
    <property type="term" value="P:lipid metabolic process"/>
    <property type="evidence" value="ECO:0007669"/>
    <property type="project" value="InterPro"/>
</dbReference>
<evidence type="ECO:0000256" key="3">
    <source>
        <dbReference type="ARBA" id="ARBA00022679"/>
    </source>
</evidence>
<dbReference type="AlphaFoldDB" id="A0A0F8WRF2"/>
<keyword evidence="6 7" id="KW-0472">Membrane</keyword>
<feature type="transmembrane region" description="Helical" evidence="7">
    <location>
        <begin position="400"/>
        <end position="420"/>
    </location>
</feature>
<accession>A0A0F8WRF2</accession>
<feature type="transmembrane region" description="Helical" evidence="7">
    <location>
        <begin position="358"/>
        <end position="380"/>
    </location>
</feature>
<proteinExistence type="inferred from homology"/>
<dbReference type="Proteomes" id="UP000034291">
    <property type="component" value="Unassembled WGS sequence"/>
</dbReference>
<feature type="transmembrane region" description="Helical" evidence="7">
    <location>
        <begin position="282"/>
        <end position="299"/>
    </location>
</feature>
<evidence type="ECO:0000313" key="9">
    <source>
        <dbReference type="EMBL" id="KKK13827.1"/>
    </source>
</evidence>
<dbReference type="OrthoDB" id="1077582at2759"/>
<keyword evidence="5 7" id="KW-1133">Transmembrane helix</keyword>
<dbReference type="PANTHER" id="PTHR31595">
    <property type="entry name" value="LONG-CHAIN-ALCOHOL O-FATTY-ACYLTRANSFERASE 3-RELATED"/>
    <property type="match status" value="1"/>
</dbReference>
<keyword evidence="4 7" id="KW-0812">Transmembrane</keyword>
<evidence type="ECO:0000259" key="8">
    <source>
        <dbReference type="Pfam" id="PF13813"/>
    </source>
</evidence>
<reference evidence="9 10" key="1">
    <citation type="submission" date="2015-02" db="EMBL/GenBank/DDBJ databases">
        <title>Draft Genome Sequences of Two Closely-Related Aflatoxigenic Aspergillus Species Obtained from the Cote d'Ivoire.</title>
        <authorList>
            <person name="Moore G.G."/>
            <person name="Beltz S.B."/>
            <person name="Mack B.M."/>
        </authorList>
    </citation>
    <scope>NUCLEOTIDE SEQUENCE [LARGE SCALE GENOMIC DNA]</scope>
    <source>
        <strain evidence="9 10">SRRC1468</strain>
    </source>
</reference>
<evidence type="ECO:0000256" key="7">
    <source>
        <dbReference type="SAM" id="Phobius"/>
    </source>
</evidence>
<dbReference type="EMBL" id="JZBS01003737">
    <property type="protein sequence ID" value="KKK13827.1"/>
    <property type="molecule type" value="Genomic_DNA"/>
</dbReference>
<evidence type="ECO:0000256" key="4">
    <source>
        <dbReference type="ARBA" id="ARBA00022692"/>
    </source>
</evidence>
<protein>
    <recommendedName>
        <fullName evidence="8">Wax synthase domain-containing protein</fullName>
    </recommendedName>
</protein>
<gene>
    <name evidence="9" type="ORF">ARAM_001590</name>
</gene>
<keyword evidence="3" id="KW-0808">Transferase</keyword>
<dbReference type="Pfam" id="PF13813">
    <property type="entry name" value="MBOAT_2"/>
    <property type="match status" value="1"/>
</dbReference>
<evidence type="ECO:0000256" key="5">
    <source>
        <dbReference type="ARBA" id="ARBA00022989"/>
    </source>
</evidence>
<comment type="subcellular location">
    <subcellularLocation>
        <location evidence="1">Membrane</location>
        <topology evidence="1">Multi-pass membrane protein</topology>
    </subcellularLocation>
</comment>
<evidence type="ECO:0000256" key="2">
    <source>
        <dbReference type="ARBA" id="ARBA00007282"/>
    </source>
</evidence>
<feature type="domain" description="Wax synthase" evidence="8">
    <location>
        <begin position="230"/>
        <end position="306"/>
    </location>
</feature>
<comment type="similarity">
    <text evidence="2">Belongs to the wax synthase family.</text>
</comment>
<sequence>MLFALDNISNGNWEDIRTVVCILILVTTKKGSIVRLACIPVFTAILYLQLWGSSTSASTPFQVSSEGRSLGNYLHHLNLLVLIGVDLKTDATHSLWSRLKSAVFYYAFNLRGIGTVHQTKNIPELPRYFRGKSNPKYEFILRQVTIGFWEYLVADLGLSLLRRLSDERRSRYYGAGEEWISWTDGTAAQWRLRFLATLVFWPTLKVALDIGHRFGSALLTATSMTSMSEWPPMFGSITSAYKLRNFWGKFWHQFPRWSLTSYSNLITREWLRIPKQSLFGRYLNNAIVFALSGAVHLAANWKSNIFDGDVGCCLFYLSFVVGYIIEDFIQHIWNSGKGRMIGTLSPSAMKKSYSVLPYLEKAVAVAWVLGFLTIVTPWWIYPYLRQQPVLTVPYSFVDTFGMTNMLSSAGLGAVFLYQVFEARP</sequence>
<feature type="transmembrane region" description="Helical" evidence="7">
    <location>
        <begin position="33"/>
        <end position="51"/>
    </location>
</feature>
<evidence type="ECO:0000313" key="10">
    <source>
        <dbReference type="Proteomes" id="UP000034291"/>
    </source>
</evidence>
<dbReference type="GO" id="GO:0016020">
    <property type="term" value="C:membrane"/>
    <property type="evidence" value="ECO:0007669"/>
    <property type="project" value="UniProtKB-SubCell"/>
</dbReference>
<keyword evidence="10" id="KW-1185">Reference proteome</keyword>
<feature type="transmembrane region" description="Helical" evidence="7">
    <location>
        <begin position="305"/>
        <end position="325"/>
    </location>
</feature>
<evidence type="ECO:0000256" key="6">
    <source>
        <dbReference type="ARBA" id="ARBA00023136"/>
    </source>
</evidence>
<organism evidence="9 10">
    <name type="scientific">Aspergillus rambellii</name>
    <dbReference type="NCBI Taxonomy" id="308745"/>
    <lineage>
        <taxon>Eukaryota</taxon>
        <taxon>Fungi</taxon>
        <taxon>Dikarya</taxon>
        <taxon>Ascomycota</taxon>
        <taxon>Pezizomycotina</taxon>
        <taxon>Eurotiomycetes</taxon>
        <taxon>Eurotiomycetidae</taxon>
        <taxon>Eurotiales</taxon>
        <taxon>Aspergillaceae</taxon>
        <taxon>Aspergillus</taxon>
        <taxon>Aspergillus subgen. Nidulantes</taxon>
    </lineage>
</organism>
<name>A0A0F8WRF2_9EURO</name>
<dbReference type="InterPro" id="IPR032805">
    <property type="entry name" value="Wax_synthase_dom"/>
</dbReference>
<evidence type="ECO:0000256" key="1">
    <source>
        <dbReference type="ARBA" id="ARBA00004141"/>
    </source>
</evidence>